<evidence type="ECO:0000256" key="6">
    <source>
        <dbReference type="ARBA" id="ARBA00023004"/>
    </source>
</evidence>
<name>A0ABQ8BYI9_BRANA</name>
<dbReference type="Gene3D" id="3.80.10.10">
    <property type="entry name" value="Ribonuclease Inhibitor"/>
    <property type="match status" value="2"/>
</dbReference>
<dbReference type="Pfam" id="PF00067">
    <property type="entry name" value="p450"/>
    <property type="match status" value="3"/>
</dbReference>
<keyword evidence="8" id="KW-0812">Transmembrane</keyword>
<comment type="similarity">
    <text evidence="2">Belongs to the cytochrome P450 family.</text>
</comment>
<keyword evidence="8" id="KW-1133">Transmembrane helix</keyword>
<evidence type="ECO:0000259" key="9">
    <source>
        <dbReference type="PROSITE" id="PS50181"/>
    </source>
</evidence>
<evidence type="ECO:0000256" key="2">
    <source>
        <dbReference type="ARBA" id="ARBA00010617"/>
    </source>
</evidence>
<reference evidence="10 11" key="1">
    <citation type="submission" date="2021-05" db="EMBL/GenBank/DDBJ databases">
        <title>Genome Assembly of Synthetic Allotetraploid Brassica napus Reveals Homoeologous Exchanges between Subgenomes.</title>
        <authorList>
            <person name="Davis J.T."/>
        </authorList>
    </citation>
    <scope>NUCLEOTIDE SEQUENCE [LARGE SCALE GENOMIC DNA]</scope>
    <source>
        <strain evidence="11">cv. Da-Ae</strain>
        <tissue evidence="10">Seedling</tissue>
    </source>
</reference>
<keyword evidence="4" id="KW-0479">Metal-binding</keyword>
<dbReference type="SUPFAM" id="SSF48264">
    <property type="entry name" value="Cytochrome P450"/>
    <property type="match status" value="3"/>
</dbReference>
<dbReference type="CDD" id="cd11064">
    <property type="entry name" value="CYP86A"/>
    <property type="match status" value="3"/>
</dbReference>
<evidence type="ECO:0000313" key="10">
    <source>
        <dbReference type="EMBL" id="KAH0909879.1"/>
    </source>
</evidence>
<dbReference type="InterPro" id="IPR001810">
    <property type="entry name" value="F-box_dom"/>
</dbReference>
<dbReference type="InterPro" id="IPR055411">
    <property type="entry name" value="LRR_FXL15/At3g58940/PEG3-like"/>
</dbReference>
<keyword evidence="6" id="KW-0408">Iron</keyword>
<dbReference type="InterPro" id="IPR053781">
    <property type="entry name" value="F-box_AtFBL13-like"/>
</dbReference>
<evidence type="ECO:0000256" key="7">
    <source>
        <dbReference type="ARBA" id="ARBA00023033"/>
    </source>
</evidence>
<keyword evidence="8" id="KW-0472">Membrane</keyword>
<evidence type="ECO:0000256" key="1">
    <source>
        <dbReference type="ARBA" id="ARBA00001971"/>
    </source>
</evidence>
<evidence type="ECO:0000256" key="5">
    <source>
        <dbReference type="ARBA" id="ARBA00023002"/>
    </source>
</evidence>
<evidence type="ECO:0000313" key="11">
    <source>
        <dbReference type="Proteomes" id="UP000824890"/>
    </source>
</evidence>
<feature type="domain" description="F-box" evidence="9">
    <location>
        <begin position="1619"/>
        <end position="1655"/>
    </location>
</feature>
<feature type="non-terminal residue" evidence="10">
    <location>
        <position position="2043"/>
    </location>
</feature>
<dbReference type="PROSITE" id="PS50181">
    <property type="entry name" value="FBOX"/>
    <property type="match status" value="1"/>
</dbReference>
<dbReference type="EMBL" id="JAGKQM010000009">
    <property type="protein sequence ID" value="KAH0909879.1"/>
    <property type="molecule type" value="Genomic_DNA"/>
</dbReference>
<dbReference type="CDD" id="cd22160">
    <property type="entry name" value="F-box_AtFBL13-like"/>
    <property type="match status" value="1"/>
</dbReference>
<dbReference type="InterPro" id="IPR036396">
    <property type="entry name" value="Cyt_P450_sf"/>
</dbReference>
<feature type="transmembrane region" description="Helical" evidence="8">
    <location>
        <begin position="6"/>
        <end position="25"/>
    </location>
</feature>
<accession>A0ABQ8BYI9</accession>
<dbReference type="InterPro" id="IPR032675">
    <property type="entry name" value="LRR_dom_sf"/>
</dbReference>
<dbReference type="Gene3D" id="1.10.630.10">
    <property type="entry name" value="Cytochrome P450"/>
    <property type="match status" value="3"/>
</dbReference>
<dbReference type="SUPFAM" id="SSF81383">
    <property type="entry name" value="F-box domain"/>
    <property type="match status" value="2"/>
</dbReference>
<dbReference type="SMART" id="SM00256">
    <property type="entry name" value="FBOX"/>
    <property type="match status" value="2"/>
</dbReference>
<dbReference type="PRINTS" id="PR00385">
    <property type="entry name" value="P450"/>
</dbReference>
<evidence type="ECO:0000256" key="3">
    <source>
        <dbReference type="ARBA" id="ARBA00022617"/>
    </source>
</evidence>
<evidence type="ECO:0000256" key="8">
    <source>
        <dbReference type="SAM" id="Phobius"/>
    </source>
</evidence>
<sequence>MAMIGLFGVFVAFIFFLAFQCFFLCKKSLNVLLLKNWPFLGMLPGMLFNIPRVLDWFSEVYEANDMTFTFKGPWFSGTDMLFTVDPRNINHMLSSNFPNYPRGPEFKKIFDILGDGIVAADKELWEDLRKSGHALFHHQNFLKLSVSSTTSKLKDDLVPFLDKAAEENIVIDLQDVFQRFMFDTASILMTGYDQMSLSSEIPGYEFGEAADFAEEAIFYRHFKPVILWRLQNLIGVGIERKMRTASEFFNSMFAKIISTRRKEEKNTAKYKLLKPSNDKFIRDVFFSLLVAGRDTSSSALTWFFWLLSKHPQVMTKIRQEINAKFDPTDLEKLVYLHAALSESMRLYPPLPFNHKSPLKLDVLPSGHKVKAESKIVICIYALGRMRSVWGEDASEFKPERWISENGGLKHEPSSNYAGPRTCLGKQLALLQMKMVAVEIIQNYDFKVVDSQKIEPVPSVILRIKHGLKKSHNLLSLKNWPFLGMLPGMLFNIPRIFDWLSEVHEANDMTFAFKGPWFSGTDMLFTVDPRNINHMLNSNFAKSKGPEFKKIFDILGDGIVTADMELWEDLRKSAAEENIVIDLQDVFKRFMFDTASILMTGYDQMSLSYEIPGYEFGEAADFSEEAIFYRHLKPVILWRLQNLIGVGIERKIRSASEIFNILFGKIISSRRKEEISRVKKEPGIDAVTYYMNVDTTKYKLLKPGNDTFIRDVVLSLLLAGRDTTSSALTWFFWLLSKHPHVMTKIRQEIHTNFDPTDLEKLVYLHAALLESMRLYPPVPFNHKSPSKSDVLPSGHRVEAESKIVICIYALSRMRSVWGEDASEFKPERWISENGGLKREPSSKYLVFNAGPRTCLGKHLALLQMKMVAMEIIQKYDFKVVEGQKIEPVPSIILRMKHEPPKEKSTAPAGEQNPSNLFGGVDLISSLPDKMLHHILSFVPTKVAITTSVLSKHTLSLFSSSQIISCIRETLASYTAPKMMRFHLYVDRETSEASERSHHGDTLIKFAISHNMEKLSFVLNAYYVFPDFFFSNSSLKQFIYFGIRPKCTVSWTSLQNLSLRNSSLGDSFTKVLSGSPMLESLTLQSCLLSCLDLSESPRLRRLDIDFKNSSPIKCHIMKMVAVEIIQNYDFKVVDSQKIEPVPSVILRLKHGLKKSHNVALLENWPFLGMLPGILFNLPRIFDWLSEVHEANDMTFAFKGPWFSGTDMLFTVDPRNVNHMLSSKFPNYHRGPEFRKIFDILGDGIVAADMELWEDLRKSGHALFHHQNFLELSLSCTTSKLKDHLVPFLDKAAEENIVIDLQDVFKRFMFDTASILMTGYDQMSLSIEMPKVEFSEAADFFEEATFYRHLKPVILWRLQYLIGVGTERKIRTASEIFNKEISRGEKEPGIDAVTYYLNADTTKYKLLKPSNDKFIRDVVLSLLLAGRDTTSSALTWFFWLLSKHPQVMTKIRQEINAKFDATDLEKLVYLHAALSESMRLYPPVPFNHKSSSKSDVLPSGHKVVAGSKIVISIYALGRMRCVWGEDASDFKPERWISENGGLRSEPSSKFLVFSAGPRTCLGKRLALLQMKMVAAEIIQNYDFKVVEGQKIEPVTSIILRIKHGLKVTVKPPKEESTAPAGVDSVSSLPDEMLHHILSFVPTKIAITTSVLSKRWRHVWCKTPYLSFPHHKSSLESIHETLASYTAAKITRFHLYVDRETPEASERSRHHVDSLIKFAISHNVEKLSLVLNAYYAFPDFFFSNSSLKQLIVDSWNYIRPKCTVSWTSLQNLSLRNSSLDESFTKVLSGSPMLESLTLQSCSLSCLDLSESPRLRRLNLEFFNSSPRKCHIVAPHIHYLRMIDFTQKYSLVDVSSSLIEANIDTIYFLPRFWCTQDDPSKDPSKEDYQVMMQTMLEKLQNVENLTVGLSFLQMLSIAEVSGVHFPTFKVKTLTLKTTILRSAVLGIAKLLQNSPELKKIVFYKTEDWNCSVEKYVNRYMEPQDPQDLIFPAKSAFKVAKPDLVASFMELLLRNTRTLETLVLQLRSCLNTSNYDELSQIALTLSHKN</sequence>
<dbReference type="SUPFAM" id="SSF52058">
    <property type="entry name" value="L domain-like"/>
    <property type="match status" value="1"/>
</dbReference>
<comment type="cofactor">
    <cofactor evidence="1">
        <name>heme</name>
        <dbReference type="ChEBI" id="CHEBI:30413"/>
    </cofactor>
</comment>
<dbReference type="PROSITE" id="PS00086">
    <property type="entry name" value="CYTOCHROME_P450"/>
    <property type="match status" value="2"/>
</dbReference>
<keyword evidence="11" id="KW-1185">Reference proteome</keyword>
<keyword evidence="5" id="KW-0560">Oxidoreductase</keyword>
<dbReference type="SUPFAM" id="SSF52047">
    <property type="entry name" value="RNI-like"/>
    <property type="match status" value="1"/>
</dbReference>
<protein>
    <recommendedName>
        <fullName evidence="9">F-box domain-containing protein</fullName>
    </recommendedName>
</protein>
<dbReference type="Pfam" id="PF24758">
    <property type="entry name" value="LRR_At5g56370"/>
    <property type="match status" value="1"/>
</dbReference>
<dbReference type="Gene3D" id="1.20.1280.50">
    <property type="match status" value="1"/>
</dbReference>
<dbReference type="InterPro" id="IPR036047">
    <property type="entry name" value="F-box-like_dom_sf"/>
</dbReference>
<keyword evidence="7" id="KW-0503">Monooxygenase</keyword>
<evidence type="ECO:0000256" key="4">
    <source>
        <dbReference type="ARBA" id="ARBA00022723"/>
    </source>
</evidence>
<dbReference type="Proteomes" id="UP000824890">
    <property type="component" value="Unassembled WGS sequence"/>
</dbReference>
<comment type="caution">
    <text evidence="10">The sequence shown here is derived from an EMBL/GenBank/DDBJ whole genome shotgun (WGS) entry which is preliminary data.</text>
</comment>
<dbReference type="InterPro" id="IPR001128">
    <property type="entry name" value="Cyt_P450"/>
</dbReference>
<proteinExistence type="inferred from homology"/>
<gene>
    <name evidence="10" type="ORF">HID58_033200</name>
</gene>
<dbReference type="InterPro" id="IPR002401">
    <property type="entry name" value="Cyt_P450_E_grp-I"/>
</dbReference>
<organism evidence="10 11">
    <name type="scientific">Brassica napus</name>
    <name type="common">Rape</name>
    <dbReference type="NCBI Taxonomy" id="3708"/>
    <lineage>
        <taxon>Eukaryota</taxon>
        <taxon>Viridiplantae</taxon>
        <taxon>Streptophyta</taxon>
        <taxon>Embryophyta</taxon>
        <taxon>Tracheophyta</taxon>
        <taxon>Spermatophyta</taxon>
        <taxon>Magnoliopsida</taxon>
        <taxon>eudicotyledons</taxon>
        <taxon>Gunneridae</taxon>
        <taxon>Pentapetalae</taxon>
        <taxon>rosids</taxon>
        <taxon>malvids</taxon>
        <taxon>Brassicales</taxon>
        <taxon>Brassicaceae</taxon>
        <taxon>Brassiceae</taxon>
        <taxon>Brassica</taxon>
    </lineage>
</organism>
<keyword evidence="3" id="KW-0349">Heme</keyword>
<dbReference type="Pfam" id="PF00646">
    <property type="entry name" value="F-box"/>
    <property type="match status" value="2"/>
</dbReference>
<dbReference type="InterPro" id="IPR017972">
    <property type="entry name" value="Cyt_P450_CS"/>
</dbReference>
<dbReference type="PANTHER" id="PTHR24296">
    <property type="entry name" value="CYTOCHROME P450"/>
    <property type="match status" value="1"/>
</dbReference>
<dbReference type="PRINTS" id="PR00463">
    <property type="entry name" value="EP450I"/>
</dbReference>